<dbReference type="Gene3D" id="3.40.50.720">
    <property type="entry name" value="NAD(P)-binding Rossmann-like Domain"/>
    <property type="match status" value="1"/>
</dbReference>
<dbReference type="Pfam" id="PF13561">
    <property type="entry name" value="adh_short_C2"/>
    <property type="match status" value="1"/>
</dbReference>
<dbReference type="SUPFAM" id="SSF51735">
    <property type="entry name" value="NAD(P)-binding Rossmann-fold domains"/>
    <property type="match status" value="1"/>
</dbReference>
<evidence type="ECO:0000256" key="1">
    <source>
        <dbReference type="SAM" id="MobiDB-lite"/>
    </source>
</evidence>
<gene>
    <name evidence="2" type="ORF">ITP53_03295</name>
</gene>
<sequence>MQHPGTPRREIVSRAALLPRKVGRPEDIANGVLFLASDEASWVTGTDLRIDGGWLASGGAGPARPEDIAVMSAPAD</sequence>
<dbReference type="EMBL" id="JADOGI010000005">
    <property type="protein sequence ID" value="MBF8184783.1"/>
    <property type="molecule type" value="Genomic_DNA"/>
</dbReference>
<proteinExistence type="predicted"/>
<comment type="caution">
    <text evidence="2">The sequence shown here is derived from an EMBL/GenBank/DDBJ whole genome shotgun (WGS) entry which is preliminary data.</text>
</comment>
<keyword evidence="3" id="KW-1185">Reference proteome</keyword>
<dbReference type="InterPro" id="IPR002347">
    <property type="entry name" value="SDR_fam"/>
</dbReference>
<organism evidence="2 3">
    <name type="scientific">Nonomuraea cypriaca</name>
    <dbReference type="NCBI Taxonomy" id="1187855"/>
    <lineage>
        <taxon>Bacteria</taxon>
        <taxon>Bacillati</taxon>
        <taxon>Actinomycetota</taxon>
        <taxon>Actinomycetes</taxon>
        <taxon>Streptosporangiales</taxon>
        <taxon>Streptosporangiaceae</taxon>
        <taxon>Nonomuraea</taxon>
    </lineage>
</organism>
<dbReference type="AlphaFoldDB" id="A0A931A461"/>
<name>A0A931A461_9ACTN</name>
<dbReference type="InterPro" id="IPR036291">
    <property type="entry name" value="NAD(P)-bd_dom_sf"/>
</dbReference>
<protein>
    <submittedName>
        <fullName evidence="2">SDR family oxidoreductase</fullName>
    </submittedName>
</protein>
<accession>A0A931A461</accession>
<evidence type="ECO:0000313" key="2">
    <source>
        <dbReference type="EMBL" id="MBF8184783.1"/>
    </source>
</evidence>
<evidence type="ECO:0000313" key="3">
    <source>
        <dbReference type="Proteomes" id="UP000605361"/>
    </source>
</evidence>
<dbReference type="Proteomes" id="UP000605361">
    <property type="component" value="Unassembled WGS sequence"/>
</dbReference>
<feature type="region of interest" description="Disordered" evidence="1">
    <location>
        <begin position="57"/>
        <end position="76"/>
    </location>
</feature>
<reference evidence="2" key="1">
    <citation type="submission" date="2020-11" db="EMBL/GenBank/DDBJ databases">
        <title>Whole-genome analyses of Nonomuraea sp. K274.</title>
        <authorList>
            <person name="Veyisoglu A."/>
        </authorList>
    </citation>
    <scope>NUCLEOTIDE SEQUENCE</scope>
    <source>
        <strain evidence="2">K274</strain>
    </source>
</reference>